<evidence type="ECO:0008006" key="5">
    <source>
        <dbReference type="Google" id="ProtNLM"/>
    </source>
</evidence>
<sequence length="409" mass="47974">MYYEMACAIFATIYLAIGLLLIIKRNNPNLTKRTPWLVNITHWANLGETLLILPTATEIVEEKKFSLMAWQLISCGIMICHFLIFFSYLLRGYRIYEIFQLSHTANFSEKITRTTQKFLIRFLGLLMFPVLMICAFIVAYKEIAYYFPVADKTNTRVQSTVASCIYITNCFFEQILFVFLVYKLRFIQDKYNMTKELIAVAIIWYMSPLFSTFVNSDRKFWLLTIVIRNLSLCIISSLVPIIYSFKKDTFEEPLTIDMLGSLEIILENSKTIRYFEKFLRASCQGQYILEFYQKCECQLNDFGSSYSSINGYIESGSLPLEIESSRLDSKQKIAKARNSALAYLNKKFYNEFLKSPECEELRELIRQEEIITDRIRKTSLHRNFYIATTHLDTKTFNRTSKTFEKVVLD</sequence>
<feature type="transmembrane region" description="Helical" evidence="1">
    <location>
        <begin position="220"/>
        <end position="243"/>
    </location>
</feature>
<keyword evidence="1" id="KW-1133">Transmembrane helix</keyword>
<proteinExistence type="predicted"/>
<name>A0A1R2BCL5_9CILI</name>
<evidence type="ECO:0000313" key="3">
    <source>
        <dbReference type="EMBL" id="OMJ75387.1"/>
    </source>
</evidence>
<evidence type="ECO:0000256" key="1">
    <source>
        <dbReference type="SAM" id="Phobius"/>
    </source>
</evidence>
<feature type="transmembrane region" description="Helical" evidence="1">
    <location>
        <begin position="36"/>
        <end position="56"/>
    </location>
</feature>
<feature type="transmembrane region" description="Helical" evidence="1">
    <location>
        <begin position="68"/>
        <end position="90"/>
    </location>
</feature>
<accession>A0A1R2BCL5</accession>
<dbReference type="Proteomes" id="UP000187209">
    <property type="component" value="Unassembled WGS sequence"/>
</dbReference>
<dbReference type="EMBL" id="MPUH01000693">
    <property type="protein sequence ID" value="OMJ75387.1"/>
    <property type="molecule type" value="Genomic_DNA"/>
</dbReference>
<feature type="transmembrane region" description="Helical" evidence="1">
    <location>
        <begin position="160"/>
        <end position="184"/>
    </location>
</feature>
<keyword evidence="1" id="KW-0472">Membrane</keyword>
<keyword evidence="4" id="KW-1185">Reference proteome</keyword>
<reference evidence="2 4" key="1">
    <citation type="submission" date="2016-11" db="EMBL/GenBank/DDBJ databases">
        <title>The macronuclear genome of Stentor coeruleus: a giant cell with tiny introns.</title>
        <authorList>
            <person name="Slabodnick M."/>
            <person name="Ruby J.G."/>
            <person name="Reiff S.B."/>
            <person name="Swart E.C."/>
            <person name="Gosai S."/>
            <person name="Prabakaran S."/>
            <person name="Witkowska E."/>
            <person name="Larue G.E."/>
            <person name="Fisher S."/>
            <person name="Freeman R.M."/>
            <person name="Gunawardena J."/>
            <person name="Chu W."/>
            <person name="Stover N.A."/>
            <person name="Gregory B.D."/>
            <person name="Nowacki M."/>
            <person name="Derisi J."/>
            <person name="Roy S.W."/>
            <person name="Marshall W.F."/>
            <person name="Sood P."/>
        </authorList>
    </citation>
    <scope>NUCLEOTIDE SEQUENCE [LARGE SCALE GENOMIC DNA]</scope>
    <source>
        <strain evidence="2">WM001</strain>
    </source>
</reference>
<feature type="transmembrane region" description="Helical" evidence="1">
    <location>
        <begin position="6"/>
        <end position="24"/>
    </location>
</feature>
<feature type="transmembrane region" description="Helical" evidence="1">
    <location>
        <begin position="118"/>
        <end position="140"/>
    </location>
</feature>
<dbReference type="EMBL" id="MPUH01000746">
    <property type="protein sequence ID" value="OMJ74513.1"/>
    <property type="molecule type" value="Genomic_DNA"/>
</dbReference>
<evidence type="ECO:0000313" key="2">
    <source>
        <dbReference type="EMBL" id="OMJ74513.1"/>
    </source>
</evidence>
<protein>
    <recommendedName>
        <fullName evidence="5">RGS domain-containing protein</fullName>
    </recommendedName>
</protein>
<keyword evidence="1" id="KW-0812">Transmembrane</keyword>
<dbReference type="AlphaFoldDB" id="A0A1R2BCL5"/>
<comment type="caution">
    <text evidence="2">The sequence shown here is derived from an EMBL/GenBank/DDBJ whole genome shotgun (WGS) entry which is preliminary data.</text>
</comment>
<gene>
    <name evidence="3" type="ORF">SteCoe_25464</name>
    <name evidence="2" type="ORF">SteCoe_26555</name>
</gene>
<evidence type="ECO:0000313" key="4">
    <source>
        <dbReference type="Proteomes" id="UP000187209"/>
    </source>
</evidence>
<organism evidence="2 4">
    <name type="scientific">Stentor coeruleus</name>
    <dbReference type="NCBI Taxonomy" id="5963"/>
    <lineage>
        <taxon>Eukaryota</taxon>
        <taxon>Sar</taxon>
        <taxon>Alveolata</taxon>
        <taxon>Ciliophora</taxon>
        <taxon>Postciliodesmatophora</taxon>
        <taxon>Heterotrichea</taxon>
        <taxon>Heterotrichida</taxon>
        <taxon>Stentoridae</taxon>
        <taxon>Stentor</taxon>
    </lineage>
</organism>